<dbReference type="RefSeq" id="WP_234798854.1">
    <property type="nucleotide sequence ID" value="NZ_CP015882.1"/>
</dbReference>
<dbReference type="GeneID" id="69987028"/>
<dbReference type="Proteomes" id="UP001214094">
    <property type="component" value="Plasmid unnamedB"/>
</dbReference>
<keyword evidence="2" id="KW-1185">Reference proteome</keyword>
<accession>A0ABY8HSF0</accession>
<geneLocation type="plasmid" evidence="1 2">
    <name>unnamedB</name>
</geneLocation>
<organism evidence="1 2">
    <name type="scientific">Ensifer adhaerens</name>
    <name type="common">Sinorhizobium morelense</name>
    <dbReference type="NCBI Taxonomy" id="106592"/>
    <lineage>
        <taxon>Bacteria</taxon>
        <taxon>Pseudomonadati</taxon>
        <taxon>Pseudomonadota</taxon>
        <taxon>Alphaproteobacteria</taxon>
        <taxon>Hyphomicrobiales</taxon>
        <taxon>Rhizobiaceae</taxon>
        <taxon>Sinorhizobium/Ensifer group</taxon>
        <taxon>Ensifer</taxon>
    </lineage>
</organism>
<protein>
    <submittedName>
        <fullName evidence="1">Uncharacterized protein</fullName>
    </submittedName>
</protein>
<keyword evidence="1" id="KW-0614">Plasmid</keyword>
<gene>
    <name evidence="1" type="ORF">P4B07_28635</name>
</gene>
<dbReference type="EMBL" id="CP121310">
    <property type="protein sequence ID" value="WFP95044.1"/>
    <property type="molecule type" value="Genomic_DNA"/>
</dbReference>
<proteinExistence type="predicted"/>
<name>A0ABY8HSF0_ENSAD</name>
<evidence type="ECO:0000313" key="2">
    <source>
        <dbReference type="Proteomes" id="UP001214094"/>
    </source>
</evidence>
<evidence type="ECO:0000313" key="1">
    <source>
        <dbReference type="EMBL" id="WFP95044.1"/>
    </source>
</evidence>
<reference evidence="1 2" key="1">
    <citation type="submission" date="2023-03" db="EMBL/GenBank/DDBJ databases">
        <title>Comparative genome and transcriptome analysis combination mining strategies for increasing vitamin B12 production of Ensifer adhaerens strain.</title>
        <authorList>
            <person name="Yongheng L."/>
        </authorList>
    </citation>
    <scope>NUCLEOTIDE SEQUENCE [LARGE SCALE GENOMIC DNA]</scope>
    <source>
        <strain evidence="1 2">Casida A-T305</strain>
        <plasmid evidence="1 2">unnamedB</plasmid>
    </source>
</reference>
<sequence length="156" mass="17451">MPSVLKRYVDDHGRMADLASPETAAMFSDFQRFAADWAQQRPGRVGILLIPSKERVIFECLRRHDRLASAAPEFVLSVERQVALEKKIRETAEELGLPYRSALAATADALQDAILAGQRLYPERDGHPFEAGYSAFARTASLLWDEMTVRAAQPGY</sequence>